<organism evidence="1">
    <name type="scientific">Brassica campestris</name>
    <name type="common">Field mustard</name>
    <dbReference type="NCBI Taxonomy" id="3711"/>
    <lineage>
        <taxon>Eukaryota</taxon>
        <taxon>Viridiplantae</taxon>
        <taxon>Streptophyta</taxon>
        <taxon>Embryophyta</taxon>
        <taxon>Tracheophyta</taxon>
        <taxon>Spermatophyta</taxon>
        <taxon>Magnoliopsida</taxon>
        <taxon>eudicotyledons</taxon>
        <taxon>Gunneridae</taxon>
        <taxon>Pentapetalae</taxon>
        <taxon>rosids</taxon>
        <taxon>malvids</taxon>
        <taxon>Brassicales</taxon>
        <taxon>Brassicaceae</taxon>
        <taxon>Brassiceae</taxon>
        <taxon>Brassica</taxon>
    </lineage>
</organism>
<dbReference type="AlphaFoldDB" id="A0A3P6CKE8"/>
<gene>
    <name evidence="1" type="ORF">BRAA04T18246Z</name>
</gene>
<evidence type="ECO:0000313" key="1">
    <source>
        <dbReference type="EMBL" id="VDD15010.1"/>
    </source>
</evidence>
<sequence length="44" mass="5155">MIKKIELIRNWTHHKDRLSCVCFALLVQCFVVVALEKVNLLSSR</sequence>
<proteinExistence type="predicted"/>
<protein>
    <submittedName>
        <fullName evidence="1">Uncharacterized protein</fullName>
    </submittedName>
</protein>
<reference evidence="1" key="1">
    <citation type="submission" date="2018-11" db="EMBL/GenBank/DDBJ databases">
        <authorList>
            <consortium name="Genoscope - CEA"/>
            <person name="William W."/>
        </authorList>
    </citation>
    <scope>NUCLEOTIDE SEQUENCE</scope>
</reference>
<name>A0A3P6CKE8_BRACM</name>
<accession>A0A3P6CKE8</accession>
<dbReference type="EMBL" id="LR031576">
    <property type="protein sequence ID" value="VDD15010.1"/>
    <property type="molecule type" value="Genomic_DNA"/>
</dbReference>